<dbReference type="OrthoDB" id="1680202at2"/>
<dbReference type="Proteomes" id="UP000248198">
    <property type="component" value="Unassembled WGS sequence"/>
</dbReference>
<keyword evidence="1" id="KW-0732">Signal</keyword>
<dbReference type="AlphaFoldDB" id="A0A318UM35"/>
<evidence type="ECO:0000313" key="3">
    <source>
        <dbReference type="EMBL" id="PYF76580.1"/>
    </source>
</evidence>
<feature type="chain" id="PRO_5016466346" evidence="1">
    <location>
        <begin position="20"/>
        <end position="291"/>
    </location>
</feature>
<dbReference type="Gene3D" id="3.40.50.11550">
    <property type="match status" value="1"/>
</dbReference>
<feature type="signal peptide" evidence="1">
    <location>
        <begin position="1"/>
        <end position="19"/>
    </location>
</feature>
<protein>
    <submittedName>
        <fullName evidence="3">Putative iron-regulated protein</fullName>
    </submittedName>
</protein>
<evidence type="ECO:0000256" key="1">
    <source>
        <dbReference type="SAM" id="SignalP"/>
    </source>
</evidence>
<dbReference type="SUPFAM" id="SSF159501">
    <property type="entry name" value="EreA/ChaN-like"/>
    <property type="match status" value="1"/>
</dbReference>
<dbReference type="CDD" id="cd14727">
    <property type="entry name" value="ChanN-like"/>
    <property type="match status" value="1"/>
</dbReference>
<evidence type="ECO:0000259" key="2">
    <source>
        <dbReference type="Pfam" id="PF04187"/>
    </source>
</evidence>
<dbReference type="InterPro" id="IPR016773">
    <property type="entry name" value="Fe3_uptake_reg_CjrA_prd"/>
</dbReference>
<gene>
    <name evidence="3" type="ORF">B0O44_10151</name>
</gene>
<evidence type="ECO:0000313" key="4">
    <source>
        <dbReference type="Proteomes" id="UP000248198"/>
    </source>
</evidence>
<comment type="caution">
    <text evidence="3">The sequence shown here is derived from an EMBL/GenBank/DDBJ whole genome shotgun (WGS) entry which is preliminary data.</text>
</comment>
<proteinExistence type="predicted"/>
<dbReference type="RefSeq" id="WP_110827493.1">
    <property type="nucleotide sequence ID" value="NZ_QKLU01000001.1"/>
</dbReference>
<reference evidence="3 4" key="1">
    <citation type="submission" date="2018-06" db="EMBL/GenBank/DDBJ databases">
        <title>Genomic Encyclopedia of Archaeal and Bacterial Type Strains, Phase II (KMG-II): from individual species to whole genera.</title>
        <authorList>
            <person name="Goeker M."/>
        </authorList>
    </citation>
    <scope>NUCLEOTIDE SEQUENCE [LARGE SCALE GENOMIC DNA]</scope>
    <source>
        <strain evidence="3 4">DSM 27372</strain>
    </source>
</reference>
<organism evidence="3 4">
    <name type="scientific">Pedobacter nutrimenti</name>
    <dbReference type="NCBI Taxonomy" id="1241337"/>
    <lineage>
        <taxon>Bacteria</taxon>
        <taxon>Pseudomonadati</taxon>
        <taxon>Bacteroidota</taxon>
        <taxon>Sphingobacteriia</taxon>
        <taxon>Sphingobacteriales</taxon>
        <taxon>Sphingobacteriaceae</taxon>
        <taxon>Pedobacter</taxon>
    </lineage>
</organism>
<feature type="domain" description="Haem-binding uptake Tiki superfamily ChaN" evidence="2">
    <location>
        <begin position="43"/>
        <end position="245"/>
    </location>
</feature>
<sequence>MKKILLFALVLLAPAALFAQDTQTANYKIYDSKKAKLVTLDELVASLKNTDVLFFGEEHNDSTGHALEAEIYKKMFAAFPKTALTLEMFHTDVQPVIDEYLSGCISEKNFIKEARAWNNYNDYKPLIEFAKANKLPVIGGNAAARYSNMVSRSGLTALKALPEASRAFLPPLSIDTATGRYYDKFNETLGGHSMGSMKIYQTQNFWDATMAWSIATYLKKNKNAKVLQLNGRFHSDEQLGTLAQLKKLLPKLSISNISCFSAEDFKQPDWEKYKYLGDYIIVTDPGIKRTF</sequence>
<dbReference type="InterPro" id="IPR007314">
    <property type="entry name" value="Cofac_haem-bd_dom"/>
</dbReference>
<name>A0A318UM35_9SPHI</name>
<dbReference type="Pfam" id="PF04187">
    <property type="entry name" value="Cofac_haem_bdg"/>
    <property type="match status" value="1"/>
</dbReference>
<keyword evidence="4" id="KW-1185">Reference proteome</keyword>
<dbReference type="PIRSF" id="PIRSF020419">
    <property type="entry name" value="Fe_uptake_reg_CjrA_prd"/>
    <property type="match status" value="1"/>
</dbReference>
<accession>A0A318UM35</accession>
<dbReference type="EMBL" id="QKLU01000001">
    <property type="protein sequence ID" value="PYF76580.1"/>
    <property type="molecule type" value="Genomic_DNA"/>
</dbReference>